<evidence type="ECO:0000256" key="1">
    <source>
        <dbReference type="ARBA" id="ARBA00004442"/>
    </source>
</evidence>
<dbReference type="EMBL" id="CP003360">
    <property type="protein sequence ID" value="AFM23008.1"/>
    <property type="molecule type" value="Genomic_DNA"/>
</dbReference>
<feature type="signal peptide" evidence="4">
    <location>
        <begin position="1"/>
        <end position="28"/>
    </location>
</feature>
<dbReference type="Gene3D" id="2.40.170.20">
    <property type="entry name" value="TonB-dependent receptor, beta-barrel domain"/>
    <property type="match status" value="1"/>
</dbReference>
<name>I4C0B7_DESTA</name>
<dbReference type="RefSeq" id="WP_014808167.1">
    <property type="nucleotide sequence ID" value="NC_018025.1"/>
</dbReference>
<dbReference type="GO" id="GO:0009279">
    <property type="term" value="C:cell outer membrane"/>
    <property type="evidence" value="ECO:0007669"/>
    <property type="project" value="UniProtKB-SubCell"/>
</dbReference>
<keyword evidence="2" id="KW-0472">Membrane</keyword>
<evidence type="ECO:0000256" key="2">
    <source>
        <dbReference type="ARBA" id="ARBA00023136"/>
    </source>
</evidence>
<sequence length="318" mass="34464">MDFRTRSKQFVCLMAILFVCAFSASAHAQGLFGAGLPGLPSFGFPGGIGGCGERACPAGGLVGYIGWMENREGTEISGDTTETTIFAAFSAKHKYPERGLWLGLIGSGCLSEQVSLLASGWYLVPSRQNEVEIYDWGSSRRNWDTDLQWWYVDGLFAFGKQLSLLAGLRFDRYSNKFKNPSNAIAVVSNPNDTADVNSDGWIPLVGTQYVYADTTTNLTVRAVGFPVLLGNFKYREAVGGANALEGSGNWRGGYFLEIFGEYSKRLGPGTIGVFGRWNGTEGKTHVDIQALPLAGSSDFDISFRRITWTVGGSVGLSF</sequence>
<gene>
    <name evidence="5" type="ordered locus">Desti_0266</name>
</gene>
<dbReference type="AlphaFoldDB" id="I4C0B7"/>
<keyword evidence="6" id="KW-1185">Reference proteome</keyword>
<protein>
    <submittedName>
        <fullName evidence="5">Uncharacterized protein</fullName>
    </submittedName>
</protein>
<dbReference type="KEGG" id="dti:Desti_0266"/>
<dbReference type="HOGENOM" id="CLU_862576_0_0_7"/>
<feature type="chain" id="PRO_5003687075" evidence="4">
    <location>
        <begin position="29"/>
        <end position="318"/>
    </location>
</feature>
<accession>I4C0B7</accession>
<organism evidence="5 6">
    <name type="scientific">Desulfomonile tiedjei (strain ATCC 49306 / DSM 6799 / DCB-1)</name>
    <dbReference type="NCBI Taxonomy" id="706587"/>
    <lineage>
        <taxon>Bacteria</taxon>
        <taxon>Pseudomonadati</taxon>
        <taxon>Thermodesulfobacteriota</taxon>
        <taxon>Desulfomonilia</taxon>
        <taxon>Desulfomonilales</taxon>
        <taxon>Desulfomonilaceae</taxon>
        <taxon>Desulfomonile</taxon>
    </lineage>
</organism>
<evidence type="ECO:0000256" key="4">
    <source>
        <dbReference type="SAM" id="SignalP"/>
    </source>
</evidence>
<keyword evidence="3" id="KW-0998">Cell outer membrane</keyword>
<evidence type="ECO:0000313" key="6">
    <source>
        <dbReference type="Proteomes" id="UP000006055"/>
    </source>
</evidence>
<comment type="subcellular location">
    <subcellularLocation>
        <location evidence="1">Cell outer membrane</location>
    </subcellularLocation>
</comment>
<dbReference type="SUPFAM" id="SSF56935">
    <property type="entry name" value="Porins"/>
    <property type="match status" value="1"/>
</dbReference>
<proteinExistence type="predicted"/>
<reference evidence="6" key="1">
    <citation type="submission" date="2012-06" db="EMBL/GenBank/DDBJ databases">
        <title>Complete sequence of chromosome of Desulfomonile tiedjei DSM 6799.</title>
        <authorList>
            <person name="Lucas S."/>
            <person name="Copeland A."/>
            <person name="Lapidus A."/>
            <person name="Glavina del Rio T."/>
            <person name="Dalin E."/>
            <person name="Tice H."/>
            <person name="Bruce D."/>
            <person name="Goodwin L."/>
            <person name="Pitluck S."/>
            <person name="Peters L."/>
            <person name="Ovchinnikova G."/>
            <person name="Zeytun A."/>
            <person name="Lu M."/>
            <person name="Kyrpides N."/>
            <person name="Mavromatis K."/>
            <person name="Ivanova N."/>
            <person name="Brettin T."/>
            <person name="Detter J.C."/>
            <person name="Han C."/>
            <person name="Larimer F."/>
            <person name="Land M."/>
            <person name="Hauser L."/>
            <person name="Markowitz V."/>
            <person name="Cheng J.-F."/>
            <person name="Hugenholtz P."/>
            <person name="Woyke T."/>
            <person name="Wu D."/>
            <person name="Spring S."/>
            <person name="Schroeder M."/>
            <person name="Brambilla E."/>
            <person name="Klenk H.-P."/>
            <person name="Eisen J.A."/>
        </authorList>
    </citation>
    <scope>NUCLEOTIDE SEQUENCE [LARGE SCALE GENOMIC DNA]</scope>
    <source>
        <strain evidence="6">ATCC 49306 / DSM 6799 / DCB-1</strain>
    </source>
</reference>
<dbReference type="Proteomes" id="UP000006055">
    <property type="component" value="Chromosome"/>
</dbReference>
<evidence type="ECO:0000313" key="5">
    <source>
        <dbReference type="EMBL" id="AFM23008.1"/>
    </source>
</evidence>
<keyword evidence="4" id="KW-0732">Signal</keyword>
<evidence type="ECO:0000256" key="3">
    <source>
        <dbReference type="ARBA" id="ARBA00023237"/>
    </source>
</evidence>
<dbReference type="InterPro" id="IPR036942">
    <property type="entry name" value="Beta-barrel_TonB_sf"/>
</dbReference>